<evidence type="ECO:0000256" key="2">
    <source>
        <dbReference type="ARBA" id="ARBA00022475"/>
    </source>
</evidence>
<dbReference type="Pfam" id="PF02361">
    <property type="entry name" value="CbiQ"/>
    <property type="match status" value="1"/>
</dbReference>
<keyword evidence="2" id="KW-1003">Cell membrane</keyword>
<evidence type="ECO:0000256" key="1">
    <source>
        <dbReference type="ARBA" id="ARBA00004141"/>
    </source>
</evidence>
<evidence type="ECO:0000313" key="8">
    <source>
        <dbReference type="Proteomes" id="UP000656813"/>
    </source>
</evidence>
<evidence type="ECO:0000256" key="4">
    <source>
        <dbReference type="ARBA" id="ARBA00022989"/>
    </source>
</evidence>
<dbReference type="InterPro" id="IPR003339">
    <property type="entry name" value="ABC/ECF_trnsptr_transmembrane"/>
</dbReference>
<gene>
    <name evidence="7" type="ORF">GCM10007096_37460</name>
</gene>
<name>A0A8J2ZYY1_9BACL</name>
<dbReference type="InterPro" id="IPR051611">
    <property type="entry name" value="ECF_transporter_component"/>
</dbReference>
<feature type="transmembrane region" description="Helical" evidence="6">
    <location>
        <begin position="62"/>
        <end position="89"/>
    </location>
</feature>
<proteinExistence type="predicted"/>
<evidence type="ECO:0000313" key="7">
    <source>
        <dbReference type="EMBL" id="GGH87438.1"/>
    </source>
</evidence>
<dbReference type="PANTHER" id="PTHR34857:SF2">
    <property type="entry name" value="SLL0384 PROTEIN"/>
    <property type="match status" value="1"/>
</dbReference>
<dbReference type="GO" id="GO:0005886">
    <property type="term" value="C:plasma membrane"/>
    <property type="evidence" value="ECO:0007669"/>
    <property type="project" value="UniProtKB-ARBA"/>
</dbReference>
<dbReference type="EMBL" id="BMFV01000039">
    <property type="protein sequence ID" value="GGH87438.1"/>
    <property type="molecule type" value="Genomic_DNA"/>
</dbReference>
<dbReference type="Proteomes" id="UP000656813">
    <property type="component" value="Unassembled WGS sequence"/>
</dbReference>
<organism evidence="7 8">
    <name type="scientific">Pullulanibacillus pueri</name>
    <dbReference type="NCBI Taxonomy" id="1437324"/>
    <lineage>
        <taxon>Bacteria</taxon>
        <taxon>Bacillati</taxon>
        <taxon>Bacillota</taxon>
        <taxon>Bacilli</taxon>
        <taxon>Bacillales</taxon>
        <taxon>Sporolactobacillaceae</taxon>
        <taxon>Pullulanibacillus</taxon>
    </lineage>
</organism>
<comment type="subcellular location">
    <subcellularLocation>
        <location evidence="1">Membrane</location>
        <topology evidence="1">Multi-pass membrane protein</topology>
    </subcellularLocation>
</comment>
<comment type="caution">
    <text evidence="7">The sequence shown here is derived from an EMBL/GenBank/DDBJ whole genome shotgun (WGS) entry which is preliminary data.</text>
</comment>
<evidence type="ECO:0000256" key="5">
    <source>
        <dbReference type="ARBA" id="ARBA00023136"/>
    </source>
</evidence>
<dbReference type="CDD" id="cd16914">
    <property type="entry name" value="EcfT"/>
    <property type="match status" value="1"/>
</dbReference>
<keyword evidence="3 6" id="KW-0812">Transmembrane</keyword>
<keyword evidence="4 6" id="KW-1133">Transmembrane helix</keyword>
<feature type="transmembrane region" description="Helical" evidence="6">
    <location>
        <begin position="20"/>
        <end position="50"/>
    </location>
</feature>
<evidence type="ECO:0000256" key="3">
    <source>
        <dbReference type="ARBA" id="ARBA00022692"/>
    </source>
</evidence>
<evidence type="ECO:0008006" key="9">
    <source>
        <dbReference type="Google" id="ProtNLM"/>
    </source>
</evidence>
<sequence>MKSNQSLLATINPTLKLFTHLTLMILIMTLASPLITLFLWLLALIVGLFIGGWTPSYLYKRLLPYFIFFVLVFWMLAAFGEGATVLWQWGWFHITEEGIKHGLLIALRMYAFVTYSLLFTSTTDITTFIMSLIHQCHLSPKWAYGLLAGFRFIPLFQTELTQMKLAHRVRGFEGKN</sequence>
<keyword evidence="5 6" id="KW-0472">Membrane</keyword>
<dbReference type="AlphaFoldDB" id="A0A8J2ZYY1"/>
<reference evidence="7" key="2">
    <citation type="submission" date="2020-09" db="EMBL/GenBank/DDBJ databases">
        <authorList>
            <person name="Sun Q."/>
            <person name="Zhou Y."/>
        </authorList>
    </citation>
    <scope>NUCLEOTIDE SEQUENCE</scope>
    <source>
        <strain evidence="7">CGMCC 1.12777</strain>
    </source>
</reference>
<reference evidence="7" key="1">
    <citation type="journal article" date="2014" name="Int. J. Syst. Evol. Microbiol.">
        <title>Complete genome sequence of Corynebacterium casei LMG S-19264T (=DSM 44701T), isolated from a smear-ripened cheese.</title>
        <authorList>
            <consortium name="US DOE Joint Genome Institute (JGI-PGF)"/>
            <person name="Walter F."/>
            <person name="Albersmeier A."/>
            <person name="Kalinowski J."/>
            <person name="Ruckert C."/>
        </authorList>
    </citation>
    <scope>NUCLEOTIDE SEQUENCE</scope>
    <source>
        <strain evidence="7">CGMCC 1.12777</strain>
    </source>
</reference>
<dbReference type="PANTHER" id="PTHR34857">
    <property type="entry name" value="SLL0384 PROTEIN"/>
    <property type="match status" value="1"/>
</dbReference>
<accession>A0A8J2ZYY1</accession>
<keyword evidence="8" id="KW-1185">Reference proteome</keyword>
<evidence type="ECO:0000256" key="6">
    <source>
        <dbReference type="SAM" id="Phobius"/>
    </source>
</evidence>
<protein>
    <recommendedName>
        <fullName evidence="9">Energy-coupling factor transport system permease protein</fullName>
    </recommendedName>
</protein>